<dbReference type="AlphaFoldDB" id="A0AAJ8MKY8"/>
<dbReference type="KEGG" id="kdj:28970776"/>
<dbReference type="GO" id="GO:0034975">
    <property type="term" value="P:protein folding in endoplasmic reticulum"/>
    <property type="evidence" value="ECO:0007669"/>
    <property type="project" value="TreeGrafter"/>
</dbReference>
<proteinExistence type="inferred from homology"/>
<evidence type="ECO:0000256" key="7">
    <source>
        <dbReference type="ARBA" id="ARBA00023136"/>
    </source>
</evidence>
<keyword evidence="4 8" id="KW-0812">Transmembrane</keyword>
<evidence type="ECO:0000313" key="10">
    <source>
        <dbReference type="Proteomes" id="UP000078595"/>
    </source>
</evidence>
<sequence>MNPTAPPPSGAHLAPEASPLHPPSVIHNNRILSSLGTYAACFSGLIAGLLGLTNLYGFALYILTSVFTSIILLLVKCNGDVTRYVAQAHSNLTNGGPAGESASTTGARGKSWKGLWALSGIGQENLLGFLLFWIGSFALIHGKSSSAADHMEPLPMSVLCGRSKS</sequence>
<feature type="transmembrane region" description="Helical" evidence="8">
    <location>
        <begin position="31"/>
        <end position="52"/>
    </location>
</feature>
<gene>
    <name evidence="9" type="ORF">I303_108598</name>
</gene>
<keyword evidence="5" id="KW-0256">Endoplasmic reticulum</keyword>
<organism evidence="9 10">
    <name type="scientific">Kwoniella dejecticola CBS 10117</name>
    <dbReference type="NCBI Taxonomy" id="1296121"/>
    <lineage>
        <taxon>Eukaryota</taxon>
        <taxon>Fungi</taxon>
        <taxon>Dikarya</taxon>
        <taxon>Basidiomycota</taxon>
        <taxon>Agaricomycotina</taxon>
        <taxon>Tremellomycetes</taxon>
        <taxon>Tremellales</taxon>
        <taxon>Cryptococcaceae</taxon>
        <taxon>Kwoniella</taxon>
    </lineage>
</organism>
<dbReference type="PANTHER" id="PTHR20994">
    <property type="entry name" value="ER MEMBRANE PROTEIN COMPLEX SUBUNIT 6"/>
    <property type="match status" value="1"/>
</dbReference>
<dbReference type="RefSeq" id="XP_018260160.2">
    <property type="nucleotide sequence ID" value="XM_018410351.2"/>
</dbReference>
<feature type="transmembrane region" description="Helical" evidence="8">
    <location>
        <begin position="58"/>
        <end position="75"/>
    </location>
</feature>
<evidence type="ECO:0000313" key="9">
    <source>
        <dbReference type="EMBL" id="WWC65976.1"/>
    </source>
</evidence>
<keyword evidence="7 8" id="KW-0472">Membrane</keyword>
<dbReference type="PANTHER" id="PTHR20994:SF0">
    <property type="entry name" value="ER MEMBRANE PROTEIN COMPLEX SUBUNIT 6"/>
    <property type="match status" value="1"/>
</dbReference>
<reference evidence="9" key="1">
    <citation type="submission" date="2013-07" db="EMBL/GenBank/DDBJ databases">
        <authorList>
            <consortium name="The Broad Institute Genome Sequencing Platform"/>
            <person name="Cuomo C."/>
            <person name="Litvintseva A."/>
            <person name="Chen Y."/>
            <person name="Heitman J."/>
            <person name="Sun S."/>
            <person name="Springer D."/>
            <person name="Dromer F."/>
            <person name="Young S.K."/>
            <person name="Zeng Q."/>
            <person name="Gargeya S."/>
            <person name="Fitzgerald M."/>
            <person name="Abouelleil A."/>
            <person name="Alvarado L."/>
            <person name="Berlin A.M."/>
            <person name="Chapman S.B."/>
            <person name="Dewar J."/>
            <person name="Goldberg J."/>
            <person name="Griggs A."/>
            <person name="Gujja S."/>
            <person name="Hansen M."/>
            <person name="Howarth C."/>
            <person name="Imamovic A."/>
            <person name="Larimer J."/>
            <person name="McCowan C."/>
            <person name="Murphy C."/>
            <person name="Pearson M."/>
            <person name="Priest M."/>
            <person name="Roberts A."/>
            <person name="Saif S."/>
            <person name="Shea T."/>
            <person name="Sykes S."/>
            <person name="Wortman J."/>
            <person name="Nusbaum C."/>
            <person name="Birren B."/>
        </authorList>
    </citation>
    <scope>NUCLEOTIDE SEQUENCE</scope>
    <source>
        <strain evidence="9">CBS 10117</strain>
    </source>
</reference>
<evidence type="ECO:0000256" key="4">
    <source>
        <dbReference type="ARBA" id="ARBA00022692"/>
    </source>
</evidence>
<evidence type="ECO:0000256" key="8">
    <source>
        <dbReference type="SAM" id="Phobius"/>
    </source>
</evidence>
<comment type="similarity">
    <text evidence="2">Belongs to the EMC6 family.</text>
</comment>
<dbReference type="GO" id="GO:0072546">
    <property type="term" value="C:EMC complex"/>
    <property type="evidence" value="ECO:0007669"/>
    <property type="project" value="InterPro"/>
</dbReference>
<dbReference type="InterPro" id="IPR008504">
    <property type="entry name" value="Emc6"/>
</dbReference>
<reference evidence="9" key="2">
    <citation type="submission" date="2024-02" db="EMBL/GenBank/DDBJ databases">
        <title>Comparative genomics of Cryptococcus and Kwoniella reveals pathogenesis evolution and contrasting modes of karyotype evolution via chromosome fusion or intercentromeric recombination.</title>
        <authorList>
            <person name="Coelho M.A."/>
            <person name="David-Palma M."/>
            <person name="Shea T."/>
            <person name="Bowers K."/>
            <person name="McGinley-Smith S."/>
            <person name="Mohammad A.W."/>
            <person name="Gnirke A."/>
            <person name="Yurkov A.M."/>
            <person name="Nowrousian M."/>
            <person name="Sun S."/>
            <person name="Cuomo C.A."/>
            <person name="Heitman J."/>
        </authorList>
    </citation>
    <scope>NUCLEOTIDE SEQUENCE</scope>
    <source>
        <strain evidence="9">CBS 10117</strain>
    </source>
</reference>
<dbReference type="InterPro" id="IPR029008">
    <property type="entry name" value="EMC6-like"/>
</dbReference>
<evidence type="ECO:0000256" key="3">
    <source>
        <dbReference type="ARBA" id="ARBA00020827"/>
    </source>
</evidence>
<comment type="subcellular location">
    <subcellularLocation>
        <location evidence="1">Endoplasmic reticulum membrane</location>
        <topology evidence="1">Multi-pass membrane protein</topology>
    </subcellularLocation>
</comment>
<name>A0AAJ8MKY8_9TREE</name>
<evidence type="ECO:0000256" key="5">
    <source>
        <dbReference type="ARBA" id="ARBA00022824"/>
    </source>
</evidence>
<evidence type="ECO:0000256" key="1">
    <source>
        <dbReference type="ARBA" id="ARBA00004477"/>
    </source>
</evidence>
<keyword evidence="10" id="KW-1185">Reference proteome</keyword>
<keyword evidence="6 8" id="KW-1133">Transmembrane helix</keyword>
<dbReference type="Proteomes" id="UP000078595">
    <property type="component" value="Chromosome 11"/>
</dbReference>
<dbReference type="GeneID" id="28970776"/>
<dbReference type="GO" id="GO:0000045">
    <property type="term" value="P:autophagosome assembly"/>
    <property type="evidence" value="ECO:0007669"/>
    <property type="project" value="TreeGrafter"/>
</dbReference>
<accession>A0AAJ8MKY8</accession>
<evidence type="ECO:0000256" key="6">
    <source>
        <dbReference type="ARBA" id="ARBA00022989"/>
    </source>
</evidence>
<evidence type="ECO:0000256" key="2">
    <source>
        <dbReference type="ARBA" id="ARBA00009436"/>
    </source>
</evidence>
<protein>
    <recommendedName>
        <fullName evidence="3">ER membrane protein complex subunit 6</fullName>
    </recommendedName>
</protein>
<dbReference type="EMBL" id="CP144540">
    <property type="protein sequence ID" value="WWC65976.1"/>
    <property type="molecule type" value="Genomic_DNA"/>
</dbReference>
<dbReference type="Pfam" id="PF07019">
    <property type="entry name" value="EMC6"/>
    <property type="match status" value="1"/>
</dbReference>